<name>A0ABD6C493_9EURY</name>
<evidence type="ECO:0000313" key="3">
    <source>
        <dbReference type="Proteomes" id="UP001597185"/>
    </source>
</evidence>
<accession>A0ABD6C493</accession>
<keyword evidence="3" id="KW-1185">Reference proteome</keyword>
<evidence type="ECO:0000256" key="1">
    <source>
        <dbReference type="SAM" id="Phobius"/>
    </source>
</evidence>
<dbReference type="GeneID" id="23797460"/>
<keyword evidence="1" id="KW-0472">Membrane</keyword>
<organism evidence="2 3">
    <name type="scientific">Halorubrum laminariae</name>
    <dbReference type="NCBI Taxonomy" id="1433523"/>
    <lineage>
        <taxon>Archaea</taxon>
        <taxon>Methanobacteriati</taxon>
        <taxon>Methanobacteriota</taxon>
        <taxon>Stenosarchaea group</taxon>
        <taxon>Halobacteria</taxon>
        <taxon>Halobacteriales</taxon>
        <taxon>Haloferacaceae</taxon>
        <taxon>Halorubrum</taxon>
    </lineage>
</organism>
<keyword evidence="1" id="KW-0812">Transmembrane</keyword>
<evidence type="ECO:0000313" key="2">
    <source>
        <dbReference type="EMBL" id="MFD1572249.1"/>
    </source>
</evidence>
<dbReference type="Proteomes" id="UP001597185">
    <property type="component" value="Unassembled WGS sequence"/>
</dbReference>
<feature type="transmembrane region" description="Helical" evidence="1">
    <location>
        <begin position="159"/>
        <end position="181"/>
    </location>
</feature>
<feature type="transmembrane region" description="Helical" evidence="1">
    <location>
        <begin position="83"/>
        <end position="103"/>
    </location>
</feature>
<gene>
    <name evidence="2" type="ORF">ACFR9T_16985</name>
</gene>
<protein>
    <submittedName>
        <fullName evidence="2">Uncharacterized protein</fullName>
    </submittedName>
</protein>
<reference evidence="2 3" key="1">
    <citation type="journal article" date="2019" name="Int. J. Syst. Evol. Microbiol.">
        <title>The Global Catalogue of Microorganisms (GCM) 10K type strain sequencing project: providing services to taxonomists for standard genome sequencing and annotation.</title>
        <authorList>
            <consortium name="The Broad Institute Genomics Platform"/>
            <consortium name="The Broad Institute Genome Sequencing Center for Infectious Disease"/>
            <person name="Wu L."/>
            <person name="Ma J."/>
        </authorList>
    </citation>
    <scope>NUCLEOTIDE SEQUENCE [LARGE SCALE GENOMIC DNA]</scope>
    <source>
        <strain evidence="2 3">CGMCC 1.12689</strain>
    </source>
</reference>
<dbReference type="EMBL" id="JBHUDB010000025">
    <property type="protein sequence ID" value="MFD1572249.1"/>
    <property type="molecule type" value="Genomic_DNA"/>
</dbReference>
<feature type="transmembrane region" description="Helical" evidence="1">
    <location>
        <begin position="41"/>
        <end position="62"/>
    </location>
</feature>
<comment type="caution">
    <text evidence="2">The sequence shown here is derived from an EMBL/GenBank/DDBJ whole genome shotgun (WGS) entry which is preliminary data.</text>
</comment>
<proteinExistence type="predicted"/>
<feature type="transmembrane region" description="Helical" evidence="1">
    <location>
        <begin position="123"/>
        <end position="147"/>
    </location>
</feature>
<dbReference type="RefSeq" id="WP_008523606.1">
    <property type="nucleotide sequence ID" value="NZ_JANHDL010000010.1"/>
</dbReference>
<sequence length="190" mass="20808">MDRSWLRQSVLPFLLLAYPLTFLFFQGGQFCQPLCFEPTAVGVTTLLSGLLVLMLVAGALGTRFRFNERGDTHRIVRWLGSPSLLAGGILVGVFVGFVGFLALDTLSLYEAVWKPIVLPFSFLLFLPVWVLYMASFPLAVLFSVAGIESSPLVTVVFRGVVVFIGFPLSAGVQTLFVSVVVERLQSEAID</sequence>
<keyword evidence="1" id="KW-1133">Transmembrane helix</keyword>
<dbReference type="AlphaFoldDB" id="A0ABD6C493"/>